<keyword evidence="1" id="KW-0812">Transmembrane</keyword>
<feature type="transmembrane region" description="Helical" evidence="1">
    <location>
        <begin position="80"/>
        <end position="97"/>
    </location>
</feature>
<evidence type="ECO:0008006" key="4">
    <source>
        <dbReference type="Google" id="ProtNLM"/>
    </source>
</evidence>
<keyword evidence="1" id="KW-0472">Membrane</keyword>
<proteinExistence type="predicted"/>
<dbReference type="RefSeq" id="WP_003664384.1">
    <property type="nucleotide sequence ID" value="NZ_AAPZ02000001.1"/>
</dbReference>
<dbReference type="eggNOG" id="COG5617">
    <property type="taxonomic scope" value="Bacteria"/>
</dbReference>
<feature type="transmembrane region" description="Helical" evidence="1">
    <location>
        <begin position="319"/>
        <end position="340"/>
    </location>
</feature>
<dbReference type="PATRIC" id="fig|349123.13.peg.1286"/>
<feature type="transmembrane region" description="Helical" evidence="1">
    <location>
        <begin position="294"/>
        <end position="312"/>
    </location>
</feature>
<feature type="transmembrane region" description="Helical" evidence="1">
    <location>
        <begin position="352"/>
        <end position="370"/>
    </location>
</feature>
<sequence>MTYIKIQKRTLLNILILSSFIILSLIFCLPFIKTGTIYYGDDMYYHLERINELIRNAKNGNVFVGIYTYTFEKVGYPLNLFYPWITLLPFVFIYNLVKNLTITVYLGIAFYTFLTLVFTNWTTFRYCQNKAQSFVTACIYAFCSYRVIDAFARFALGEFIAMTFLPLVTYGAYAIIKGNYKDWPFLAFGISFVLLSHLLSTLIYVLFLAILGIVIFLGTKQFNNIKIRILSLFKAIIVAITSSSIFLFPFLEQILFQKFQQPSKLDMVEQALVPSKLLECSINNIISRTVNGNVYNIGFTLVFVIILGIMYYRKIEQSYRMVFILAIIFFFASTSLLPWVQIEKTPISFIQFPWRFLVISSFLLSIVGGYEFTLITQNKNKILSVFVMVLLILIPWYSGISDMRRNIDRPDQYKTYHYVELRNNRFKYSYGAEKTTKYMIYLDQYTPKKGLSTLNVVRDHYAMIDGKMVKLNKIKSAGSNKLEYISDRFRDSKNIILPMYVYRNLQIVNGNGEKLPFTTSKNSQIKINNSLSSNKIIVQYKLSNLDICSIILSLGTWVFGVVVFLKRLFQKHWKVRFQKTKQY</sequence>
<dbReference type="AlphaFoldDB" id="B3XNV4"/>
<keyword evidence="1" id="KW-1133">Transmembrane helix</keyword>
<protein>
    <recommendedName>
        <fullName evidence="4">Membrane protein 6-pyruvoyl-tetrahydropterin synthase-related domain-containing protein</fullName>
    </recommendedName>
</protein>
<feature type="transmembrane region" description="Helical" evidence="1">
    <location>
        <begin position="550"/>
        <end position="569"/>
    </location>
</feature>
<evidence type="ECO:0000313" key="2">
    <source>
        <dbReference type="EMBL" id="EDX42762.1"/>
    </source>
</evidence>
<accession>B3XNV4</accession>
<feature type="transmembrane region" description="Helical" evidence="1">
    <location>
        <begin position="104"/>
        <end position="124"/>
    </location>
</feature>
<reference evidence="3" key="1">
    <citation type="submission" date="2008-06" db="EMBL/GenBank/DDBJ databases">
        <title>Permanent draft sequence of Lactobacillus reuteri 100-23.</title>
        <authorList>
            <consortium name="US DOE Joint Genome Institute"/>
            <person name="Copeland A."/>
            <person name="Lucas S."/>
            <person name="Lapidus A."/>
            <person name="Barry K."/>
            <person name="Detter J.C."/>
            <person name="Glavina del Rio T."/>
            <person name="Hammon N."/>
            <person name="Israni S."/>
            <person name="Dalin E."/>
            <person name="Tice H."/>
            <person name="Pitluck S."/>
            <person name="Sun H."/>
            <person name="Schmutz J."/>
            <person name="Larimer F."/>
            <person name="Land M."/>
            <person name="Hauser L."/>
            <person name="Walter J."/>
            <person name="Heng N.C.K."/>
            <person name="Tannock G.W."/>
            <person name="Richardson P."/>
        </authorList>
    </citation>
    <scope>NUCLEOTIDE SEQUENCE [LARGE SCALE GENOMIC DNA]</scope>
    <source>
        <strain evidence="3">DSM 17509 / CIP 109821 / 100-23</strain>
    </source>
</reference>
<feature type="transmembrane region" description="Helical" evidence="1">
    <location>
        <begin position="12"/>
        <end position="32"/>
    </location>
</feature>
<feature type="transmembrane region" description="Helical" evidence="1">
    <location>
        <begin position="382"/>
        <end position="400"/>
    </location>
</feature>
<dbReference type="Proteomes" id="UP000003853">
    <property type="component" value="Unassembled WGS sequence"/>
</dbReference>
<feature type="transmembrane region" description="Helical" evidence="1">
    <location>
        <begin position="229"/>
        <end position="251"/>
    </location>
</feature>
<feature type="transmembrane region" description="Helical" evidence="1">
    <location>
        <begin position="155"/>
        <end position="176"/>
    </location>
</feature>
<gene>
    <name evidence="2" type="ORF">Lreu23DRAFT_4281</name>
</gene>
<comment type="caution">
    <text evidence="2">The sequence shown here is derived from an EMBL/GenBank/DDBJ whole genome shotgun (WGS) entry which is preliminary data.</text>
</comment>
<name>B3XNV4_LIMR1</name>
<organism evidence="2 3">
    <name type="scientific">Limosilactobacillus reuteri subsp. rodentium (strain DSM 17509 / CIP 109821 / 100-23)</name>
    <name type="common">Lactobacillus reuteri</name>
    <dbReference type="NCBI Taxonomy" id="349123"/>
    <lineage>
        <taxon>Bacteria</taxon>
        <taxon>Bacillati</taxon>
        <taxon>Bacillota</taxon>
        <taxon>Bacilli</taxon>
        <taxon>Lactobacillales</taxon>
        <taxon>Lactobacillaceae</taxon>
        <taxon>Limosilactobacillus</taxon>
    </lineage>
</organism>
<feature type="transmembrane region" description="Helical" evidence="1">
    <location>
        <begin position="188"/>
        <end position="217"/>
    </location>
</feature>
<dbReference type="EMBL" id="AAPZ02000001">
    <property type="protein sequence ID" value="EDX42762.1"/>
    <property type="molecule type" value="Genomic_DNA"/>
</dbReference>
<evidence type="ECO:0000313" key="3">
    <source>
        <dbReference type="Proteomes" id="UP000003853"/>
    </source>
</evidence>
<evidence type="ECO:0000256" key="1">
    <source>
        <dbReference type="SAM" id="Phobius"/>
    </source>
</evidence>